<dbReference type="PaxDb" id="3708-A0A078FX48"/>
<sequence length="31" mass="3767">MIWNRARISRKRRFQSHSTNSLFEADSSRDN</sequence>
<dbReference type="Proteomes" id="UP000028999">
    <property type="component" value="Unassembled WGS sequence"/>
</dbReference>
<name>A0A078FX48_BRANA</name>
<evidence type="ECO:0000313" key="2">
    <source>
        <dbReference type="Proteomes" id="UP000028999"/>
    </source>
</evidence>
<accession>A0A078FX48</accession>
<dbReference type="AlphaFoldDB" id="A0A078FX48"/>
<dbReference type="EMBL" id="LK032075">
    <property type="protein sequence ID" value="CDY17571.1"/>
    <property type="molecule type" value="Genomic_DNA"/>
</dbReference>
<protein>
    <submittedName>
        <fullName evidence="1">BnaC01g26950D protein</fullName>
    </submittedName>
</protein>
<organism evidence="1 2">
    <name type="scientific">Brassica napus</name>
    <name type="common">Rape</name>
    <dbReference type="NCBI Taxonomy" id="3708"/>
    <lineage>
        <taxon>Eukaryota</taxon>
        <taxon>Viridiplantae</taxon>
        <taxon>Streptophyta</taxon>
        <taxon>Embryophyta</taxon>
        <taxon>Tracheophyta</taxon>
        <taxon>Spermatophyta</taxon>
        <taxon>Magnoliopsida</taxon>
        <taxon>eudicotyledons</taxon>
        <taxon>Gunneridae</taxon>
        <taxon>Pentapetalae</taxon>
        <taxon>rosids</taxon>
        <taxon>malvids</taxon>
        <taxon>Brassicales</taxon>
        <taxon>Brassicaceae</taxon>
        <taxon>Brassiceae</taxon>
        <taxon>Brassica</taxon>
    </lineage>
</organism>
<gene>
    <name evidence="1" type="primary">BnaC01g26950D</name>
    <name evidence="1" type="ORF">GSBRNA2T00001755001</name>
</gene>
<keyword evidence="2" id="KW-1185">Reference proteome</keyword>
<reference evidence="1 2" key="1">
    <citation type="journal article" date="2014" name="Science">
        <title>Plant genetics. Early allopolyploid evolution in the post-Neolithic Brassica napus oilseed genome.</title>
        <authorList>
            <person name="Chalhoub B."/>
            <person name="Denoeud F."/>
            <person name="Liu S."/>
            <person name="Parkin I.A."/>
            <person name="Tang H."/>
            <person name="Wang X."/>
            <person name="Chiquet J."/>
            <person name="Belcram H."/>
            <person name="Tong C."/>
            <person name="Samans B."/>
            <person name="Correa M."/>
            <person name="Da Silva C."/>
            <person name="Just J."/>
            <person name="Falentin C."/>
            <person name="Koh C.S."/>
            <person name="Le Clainche I."/>
            <person name="Bernard M."/>
            <person name="Bento P."/>
            <person name="Noel B."/>
            <person name="Labadie K."/>
            <person name="Alberti A."/>
            <person name="Charles M."/>
            <person name="Arnaud D."/>
            <person name="Guo H."/>
            <person name="Daviaud C."/>
            <person name="Alamery S."/>
            <person name="Jabbari K."/>
            <person name="Zhao M."/>
            <person name="Edger P.P."/>
            <person name="Chelaifa H."/>
            <person name="Tack D."/>
            <person name="Lassalle G."/>
            <person name="Mestiri I."/>
            <person name="Schnel N."/>
            <person name="Le Paslier M.C."/>
            <person name="Fan G."/>
            <person name="Renault V."/>
            <person name="Bayer P.E."/>
            <person name="Golicz A.A."/>
            <person name="Manoli S."/>
            <person name="Lee T.H."/>
            <person name="Thi V.H."/>
            <person name="Chalabi S."/>
            <person name="Hu Q."/>
            <person name="Fan C."/>
            <person name="Tollenaere R."/>
            <person name="Lu Y."/>
            <person name="Battail C."/>
            <person name="Shen J."/>
            <person name="Sidebottom C.H."/>
            <person name="Wang X."/>
            <person name="Canaguier A."/>
            <person name="Chauveau A."/>
            <person name="Berard A."/>
            <person name="Deniot G."/>
            <person name="Guan M."/>
            <person name="Liu Z."/>
            <person name="Sun F."/>
            <person name="Lim Y.P."/>
            <person name="Lyons E."/>
            <person name="Town C.D."/>
            <person name="Bancroft I."/>
            <person name="Wang X."/>
            <person name="Meng J."/>
            <person name="Ma J."/>
            <person name="Pires J.C."/>
            <person name="King G.J."/>
            <person name="Brunel D."/>
            <person name="Delourme R."/>
            <person name="Renard M."/>
            <person name="Aury J.M."/>
            <person name="Adams K.L."/>
            <person name="Batley J."/>
            <person name="Snowdon R.J."/>
            <person name="Tost J."/>
            <person name="Edwards D."/>
            <person name="Zhou Y."/>
            <person name="Hua W."/>
            <person name="Sharpe A.G."/>
            <person name="Paterson A.H."/>
            <person name="Guan C."/>
            <person name="Wincker P."/>
        </authorList>
    </citation>
    <scope>NUCLEOTIDE SEQUENCE [LARGE SCALE GENOMIC DNA]</scope>
    <source>
        <strain evidence="2">cv. Darmor-bzh</strain>
    </source>
</reference>
<dbReference type="Gramene" id="CDY17571">
    <property type="protein sequence ID" value="CDY17571"/>
    <property type="gene ID" value="GSBRNA2T00001755001"/>
</dbReference>
<proteinExistence type="predicted"/>
<evidence type="ECO:0000313" key="1">
    <source>
        <dbReference type="EMBL" id="CDY17571.1"/>
    </source>
</evidence>